<dbReference type="Pfam" id="PF03161">
    <property type="entry name" value="LAGLIDADG_2"/>
    <property type="match status" value="1"/>
</dbReference>
<dbReference type="InterPro" id="IPR027434">
    <property type="entry name" value="Homing_endonucl"/>
</dbReference>
<reference evidence="3" key="1">
    <citation type="submission" date="2017-09" db="EMBL/GenBank/DDBJ databases">
        <title>Depth-based differentiation of microbial function through sediment-hosted aquifers and enrichment of novel symbionts in the deep terrestrial subsurface.</title>
        <authorList>
            <person name="Probst A.J."/>
            <person name="Ladd B."/>
            <person name="Jarett J.K."/>
            <person name="Geller-Mcgrath D.E."/>
            <person name="Sieber C.M.K."/>
            <person name="Emerson J.B."/>
            <person name="Anantharaman K."/>
            <person name="Thomas B.C."/>
            <person name="Malmstrom R."/>
            <person name="Stieglmeier M."/>
            <person name="Klingl A."/>
            <person name="Woyke T."/>
            <person name="Ryan C.M."/>
            <person name="Banfield J.F."/>
        </authorList>
    </citation>
    <scope>NUCLEOTIDE SEQUENCE [LARGE SCALE GENOMIC DNA]</scope>
</reference>
<proteinExistence type="predicted"/>
<evidence type="ECO:0000313" key="3">
    <source>
        <dbReference type="Proteomes" id="UP000230706"/>
    </source>
</evidence>
<organism evidence="2 3">
    <name type="scientific">Candidatus Kaiserbacteria bacterium CG10_big_fil_rev_8_21_14_0_10_43_70</name>
    <dbReference type="NCBI Taxonomy" id="1974605"/>
    <lineage>
        <taxon>Bacteria</taxon>
        <taxon>Candidatus Kaiseribacteriota</taxon>
    </lineage>
</organism>
<gene>
    <name evidence="2" type="ORF">COU13_00045</name>
</gene>
<accession>A0A2H0UJM7</accession>
<dbReference type="EMBL" id="PFBF01000001">
    <property type="protein sequence ID" value="PIR86603.1"/>
    <property type="molecule type" value="Genomic_DNA"/>
</dbReference>
<dbReference type="GO" id="GO:0004519">
    <property type="term" value="F:endonuclease activity"/>
    <property type="evidence" value="ECO:0007669"/>
    <property type="project" value="InterPro"/>
</dbReference>
<comment type="caution">
    <text evidence="2">The sequence shown here is derived from an EMBL/GenBank/DDBJ whole genome shotgun (WGS) entry which is preliminary data.</text>
</comment>
<dbReference type="Proteomes" id="UP000230706">
    <property type="component" value="Unassembled WGS sequence"/>
</dbReference>
<dbReference type="Gene3D" id="3.10.28.10">
    <property type="entry name" value="Homing endonucleases"/>
    <property type="match status" value="2"/>
</dbReference>
<protein>
    <recommendedName>
        <fullName evidence="1">Homing endonuclease LAGLIDADG domain-containing protein</fullName>
    </recommendedName>
</protein>
<name>A0A2H0UJM7_9BACT</name>
<dbReference type="SUPFAM" id="SSF55608">
    <property type="entry name" value="Homing endonucleases"/>
    <property type="match status" value="1"/>
</dbReference>
<dbReference type="AlphaFoldDB" id="A0A2H0UJM7"/>
<evidence type="ECO:0000259" key="1">
    <source>
        <dbReference type="Pfam" id="PF03161"/>
    </source>
</evidence>
<feature type="domain" description="Homing endonuclease LAGLIDADG" evidence="1">
    <location>
        <begin position="30"/>
        <end position="195"/>
    </location>
</feature>
<sequence length="216" mass="25182">MVIPREARRITYSSEIRQLKKISLNKEQVSIVHGSLLGDGCLHTAWKGTSKNYRFAKTHSIKQKAYVDWMHEKLKPFVLTAPTLYQPTQALKLRTISHPELTKLRKQFYQGGKKVLPDNIETIIQDPLSVAVWFMDDGNAVIRNDALAGYHLNTQSFSLKENERIKKAFTQLHDIHPMIEKNKQWYRLGIWRKESRSKFADLIDRCIITSMRYKLG</sequence>
<evidence type="ECO:0000313" key="2">
    <source>
        <dbReference type="EMBL" id="PIR86603.1"/>
    </source>
</evidence>
<dbReference type="InterPro" id="IPR004860">
    <property type="entry name" value="LAGLIDADG_dom"/>
</dbReference>